<proteinExistence type="evidence at transcript level"/>
<feature type="domain" description="TRAF-type" evidence="10">
    <location>
        <begin position="116"/>
        <end position="148"/>
    </location>
</feature>
<evidence type="ECO:0000256" key="2">
    <source>
        <dbReference type="ARBA" id="ARBA00022490"/>
    </source>
</evidence>
<feature type="zinc finger region" description="TRAF-type" evidence="7">
    <location>
        <begin position="116"/>
        <end position="148"/>
    </location>
</feature>
<dbReference type="InterPro" id="IPR049342">
    <property type="entry name" value="TRAF1-6_MATH_dom"/>
</dbReference>
<keyword evidence="4" id="KW-0677">Repeat</keyword>
<dbReference type="PANTHER" id="PTHR10131">
    <property type="entry name" value="TNF RECEPTOR ASSOCIATED FACTOR"/>
    <property type="match status" value="1"/>
</dbReference>
<dbReference type="AlphaFoldDB" id="A0A1E1XEA7"/>
<protein>
    <submittedName>
        <fullName evidence="11">Putative tnf receptor-associated factor</fullName>
    </submittedName>
</protein>
<keyword evidence="6 7" id="KW-0862">Zinc</keyword>
<evidence type="ECO:0000259" key="9">
    <source>
        <dbReference type="PROSITE" id="PS50089"/>
    </source>
</evidence>
<dbReference type="Gene3D" id="3.30.40.10">
    <property type="entry name" value="Zinc/RING finger domain, C3HC4 (zinc finger)"/>
    <property type="match status" value="2"/>
</dbReference>
<evidence type="ECO:0000256" key="4">
    <source>
        <dbReference type="ARBA" id="ARBA00022737"/>
    </source>
</evidence>
<dbReference type="PANTHER" id="PTHR10131:SF138">
    <property type="entry name" value="RE66324P"/>
    <property type="match status" value="1"/>
</dbReference>
<organism evidence="11">
    <name type="scientific">Amblyomma aureolatum</name>
    <dbReference type="NCBI Taxonomy" id="187763"/>
    <lineage>
        <taxon>Eukaryota</taxon>
        <taxon>Metazoa</taxon>
        <taxon>Ecdysozoa</taxon>
        <taxon>Arthropoda</taxon>
        <taxon>Chelicerata</taxon>
        <taxon>Arachnida</taxon>
        <taxon>Acari</taxon>
        <taxon>Parasitiformes</taxon>
        <taxon>Ixodida</taxon>
        <taxon>Ixodoidea</taxon>
        <taxon>Ixodidae</taxon>
        <taxon>Amblyomminae</taxon>
        <taxon>Amblyomma</taxon>
    </lineage>
</organism>
<dbReference type="InterPro" id="IPR017907">
    <property type="entry name" value="Znf_RING_CS"/>
</dbReference>
<keyword evidence="2" id="KW-0963">Cytoplasm</keyword>
<dbReference type="SUPFAM" id="SSF49599">
    <property type="entry name" value="TRAF domain-like"/>
    <property type="match status" value="2"/>
</dbReference>
<evidence type="ECO:0000313" key="11">
    <source>
        <dbReference type="EMBL" id="JAT97508.1"/>
    </source>
</evidence>
<evidence type="ECO:0000256" key="6">
    <source>
        <dbReference type="ARBA" id="ARBA00022833"/>
    </source>
</evidence>
<dbReference type="Pfam" id="PF21355">
    <property type="entry name" value="TRAF-mep_MATH"/>
    <property type="match status" value="1"/>
</dbReference>
<keyword evidence="5 7" id="KW-0863">Zinc-finger</keyword>
<feature type="domain" description="RING-type" evidence="9">
    <location>
        <begin position="33"/>
        <end position="72"/>
    </location>
</feature>
<reference evidence="11" key="1">
    <citation type="journal article" date="2017" name="Front. Cell. Infect. Microbiol.">
        <title>The Distinct Transcriptional Response of the Midgut of Amblyomma sculptum and Amblyomma aureolatum Ticks to Rickettsia rickettsii Correlates to Their Differences in Susceptibility to Infection.</title>
        <authorList>
            <person name="Martins L.A."/>
            <person name="Galletti M.F.B.M."/>
            <person name="Ribeiro J.M."/>
            <person name="Fujita A."/>
            <person name="Costa F.B."/>
            <person name="Labruna M.B."/>
            <person name="Daffre S."/>
            <person name="Fogaca A.C."/>
        </authorList>
    </citation>
    <scope>NUCLEOTIDE SEQUENCE</scope>
</reference>
<dbReference type="Gene3D" id="2.60.210.10">
    <property type="entry name" value="Apoptosis, Tumor Necrosis Factor Receptor Associated Protein 2, Chain A"/>
    <property type="match status" value="1"/>
</dbReference>
<dbReference type="EMBL" id="GFAC01001680">
    <property type="protein sequence ID" value="JAT97508.1"/>
    <property type="molecule type" value="mRNA"/>
</dbReference>
<keyword evidence="8" id="KW-0175">Coiled coil</keyword>
<accession>A0A1E1XEA7</accession>
<keyword evidence="11" id="KW-0675">Receptor</keyword>
<dbReference type="PROSITE" id="PS00518">
    <property type="entry name" value="ZF_RING_1"/>
    <property type="match status" value="1"/>
</dbReference>
<comment type="subcellular location">
    <subcellularLocation>
        <location evidence="1">Cytoplasm</location>
    </subcellularLocation>
</comment>
<dbReference type="InterPro" id="IPR001841">
    <property type="entry name" value="Znf_RING"/>
</dbReference>
<feature type="non-terminal residue" evidence="11">
    <location>
        <position position="1"/>
    </location>
</feature>
<dbReference type="GO" id="GO:0009898">
    <property type="term" value="C:cytoplasmic side of plasma membrane"/>
    <property type="evidence" value="ECO:0007669"/>
    <property type="project" value="TreeGrafter"/>
</dbReference>
<keyword evidence="3 7" id="KW-0479">Metal-binding</keyword>
<evidence type="ECO:0000256" key="5">
    <source>
        <dbReference type="ARBA" id="ARBA00022771"/>
    </source>
</evidence>
<dbReference type="InterPro" id="IPR001293">
    <property type="entry name" value="Znf_TRAF"/>
</dbReference>
<dbReference type="PROSITE" id="PS50145">
    <property type="entry name" value="ZF_TRAF"/>
    <property type="match status" value="1"/>
</dbReference>
<evidence type="ECO:0000256" key="1">
    <source>
        <dbReference type="ARBA" id="ARBA00004496"/>
    </source>
</evidence>
<dbReference type="GO" id="GO:0005164">
    <property type="term" value="F:tumor necrosis factor receptor binding"/>
    <property type="evidence" value="ECO:0007669"/>
    <property type="project" value="TreeGrafter"/>
</dbReference>
<dbReference type="GO" id="GO:0005737">
    <property type="term" value="C:cytoplasm"/>
    <property type="evidence" value="ECO:0007669"/>
    <property type="project" value="UniProtKB-SubCell"/>
</dbReference>
<evidence type="ECO:0000256" key="3">
    <source>
        <dbReference type="ARBA" id="ARBA00022723"/>
    </source>
</evidence>
<dbReference type="SUPFAM" id="SSF57850">
    <property type="entry name" value="RING/U-box"/>
    <property type="match status" value="1"/>
</dbReference>
<dbReference type="GO" id="GO:0043122">
    <property type="term" value="P:regulation of canonical NF-kappaB signal transduction"/>
    <property type="evidence" value="ECO:0007669"/>
    <property type="project" value="TreeGrafter"/>
</dbReference>
<dbReference type="InterPro" id="IPR013083">
    <property type="entry name" value="Znf_RING/FYVE/PHD"/>
</dbReference>
<dbReference type="InterPro" id="IPR008974">
    <property type="entry name" value="TRAF-like"/>
</dbReference>
<dbReference type="PROSITE" id="PS50089">
    <property type="entry name" value="ZF_RING_2"/>
    <property type="match status" value="1"/>
</dbReference>
<dbReference type="GO" id="GO:0008270">
    <property type="term" value="F:zinc ion binding"/>
    <property type="evidence" value="ECO:0007669"/>
    <property type="project" value="UniProtKB-KW"/>
</dbReference>
<evidence type="ECO:0000256" key="8">
    <source>
        <dbReference type="SAM" id="Coils"/>
    </source>
</evidence>
<name>A0A1E1XEA7_9ACAR</name>
<dbReference type="CDD" id="cd16449">
    <property type="entry name" value="RING-HC"/>
    <property type="match status" value="1"/>
</dbReference>
<sequence length="486" mass="55488">PLNDVQYTLLGFAEGLDWRPMRFVKPIPQNRICHACGVVCKRTALLPCMHLLCESCYQQCAHDGKRMCPLDNQHCQDGDVDWKDTPAEEILRSEVACWNEDSGCEAVMAASEVARHFNYQCRHHSVSCPKCSATVLRRDVCAHLRSHCATLNPGTSECEGVSNYKEDSTLFLSFRRALEEQAREMQAFLEQLIVQSNPCDERLNEMCHSMNGLTETLKQELSRNISTLEEMYKKESCNSVKLLKESLMQHLHHNTLTKGDHEIATITEEIKKYFNDAVRGLSSRIDGLEETLKTQLTIARTQSTERLTQIAGTVEASKAAAKEDSQKTMERIEAVLVRCNLNMVRCVFFVKGVKALQDGAMKVGGCSFWSDRVYLRGYHMTPGVDFKRKGDFVLLHCIIRLLKGDMDNYVPWPFEHTIKFSIMHPKSAKEYEMEVKPKRSDLQFQRPLDLTKAGRLFVEPSVSLSDLIRYGFIHDDQIRVKIELLP</sequence>
<evidence type="ECO:0000256" key="7">
    <source>
        <dbReference type="PROSITE-ProRule" id="PRU00207"/>
    </source>
</evidence>
<feature type="coiled-coil region" evidence="8">
    <location>
        <begin position="175"/>
        <end position="238"/>
    </location>
</feature>
<evidence type="ECO:0000259" key="10">
    <source>
        <dbReference type="PROSITE" id="PS50145"/>
    </source>
</evidence>